<dbReference type="EMBL" id="JALBCA010000125">
    <property type="protein sequence ID" value="KAI2382423.1"/>
    <property type="molecule type" value="Genomic_DNA"/>
</dbReference>
<protein>
    <submittedName>
        <fullName evidence="1">Autophagy protein 5</fullName>
    </submittedName>
</protein>
<evidence type="ECO:0000313" key="1">
    <source>
        <dbReference type="EMBL" id="KAI2382423.1"/>
    </source>
</evidence>
<gene>
    <name evidence="1" type="primary">atg5</name>
    <name evidence="1" type="ORF">LOY88_006044</name>
</gene>
<sequence length="376" mass="41363">MATPPPSANLIQQRVWAGQVPLKIVLSPSESRRFDQTDPYIVRLFPSPFHYLSRDLTMTRRQISVSRLSYLPFLLPRLLAFFSSSLIDPDVESHHGWFSFEGVPLRWHYPVGLLYDLYAGADPVTSRTSLTPDSESELRLYRSTQPPDDEGGEARSSSSSRRSKSKSKGLPWTVSIHFHDWPDQDLIRLDAEGKVLHDAFVNSVKEADFLRNGTAKQIMTLSKQDSSGLWKSVEEHDLPAYQRIHNTLLVPSTPFRNIPIRIFLPSPPDSSVPALRVIQSPVPPLIIAPPSPPVAIASSASASAPAASRPAAPQTQTIGTALHALLPSLFPSKRIPMLAKPVLHGAVVPMNAPVEEIVRCAGYADGWLGVVISMIG</sequence>
<name>A0ACB8UNZ4_9EURO</name>
<reference evidence="1" key="1">
    <citation type="journal article" date="2022" name="bioRxiv">
        <title>Population genetic analysis of Ophidiomyces ophidiicola, the causative agent of snake fungal disease, indicates recent introductions to the USA.</title>
        <authorList>
            <person name="Ladner J.T."/>
            <person name="Palmer J.M."/>
            <person name="Ettinger C.L."/>
            <person name="Stajich J.E."/>
            <person name="Farrell T.M."/>
            <person name="Glorioso B.M."/>
            <person name="Lawson B."/>
            <person name="Price S.J."/>
            <person name="Stengle A.G."/>
            <person name="Grear D.A."/>
            <person name="Lorch J.M."/>
        </authorList>
    </citation>
    <scope>NUCLEOTIDE SEQUENCE</scope>
    <source>
        <strain evidence="1">NWHC 24266-5</strain>
    </source>
</reference>
<comment type="caution">
    <text evidence="1">The sequence shown here is derived from an EMBL/GenBank/DDBJ whole genome shotgun (WGS) entry which is preliminary data.</text>
</comment>
<accession>A0ACB8UNZ4</accession>
<proteinExistence type="predicted"/>
<organism evidence="1">
    <name type="scientific">Ophidiomyces ophidiicola</name>
    <dbReference type="NCBI Taxonomy" id="1387563"/>
    <lineage>
        <taxon>Eukaryota</taxon>
        <taxon>Fungi</taxon>
        <taxon>Dikarya</taxon>
        <taxon>Ascomycota</taxon>
        <taxon>Pezizomycotina</taxon>
        <taxon>Eurotiomycetes</taxon>
        <taxon>Eurotiomycetidae</taxon>
        <taxon>Onygenales</taxon>
        <taxon>Onygenaceae</taxon>
        <taxon>Ophidiomyces</taxon>
    </lineage>
</organism>